<dbReference type="Gene3D" id="6.10.140.140">
    <property type="match status" value="1"/>
</dbReference>
<dbReference type="GO" id="GO:0005634">
    <property type="term" value="C:nucleus"/>
    <property type="evidence" value="ECO:0007669"/>
    <property type="project" value="TreeGrafter"/>
</dbReference>
<feature type="compositionally biased region" description="Basic residues" evidence="1">
    <location>
        <begin position="158"/>
        <end position="168"/>
    </location>
</feature>
<dbReference type="SUPFAM" id="SSF109640">
    <property type="entry name" value="KRAB domain (Kruppel-associated box)"/>
    <property type="match status" value="1"/>
</dbReference>
<dbReference type="InterPro" id="IPR003655">
    <property type="entry name" value="aKRAB"/>
</dbReference>
<accession>A0A6P5PA43</accession>
<dbReference type="InterPro" id="IPR001909">
    <property type="entry name" value="KRAB"/>
</dbReference>
<evidence type="ECO:0000313" key="4">
    <source>
        <dbReference type="Proteomes" id="UP000515126"/>
    </source>
</evidence>
<dbReference type="SMART" id="SM00349">
    <property type="entry name" value="KRAB"/>
    <property type="match status" value="1"/>
</dbReference>
<protein>
    <submittedName>
        <fullName evidence="5">Protein SSX1-like</fullName>
    </submittedName>
</protein>
<dbReference type="GO" id="GO:0006355">
    <property type="term" value="P:regulation of DNA-templated transcription"/>
    <property type="evidence" value="ECO:0007669"/>
    <property type="project" value="InterPro"/>
</dbReference>
<feature type="domain" description="KRAB" evidence="2">
    <location>
        <begin position="22"/>
        <end position="92"/>
    </location>
</feature>
<dbReference type="InterPro" id="IPR036051">
    <property type="entry name" value="KRAB_dom_sf"/>
</dbReference>
<feature type="region of interest" description="Disordered" evidence="1">
    <location>
        <begin position="123"/>
        <end position="181"/>
    </location>
</feature>
<dbReference type="CDD" id="cd07765">
    <property type="entry name" value="KRAB_A-box"/>
    <property type="match status" value="1"/>
</dbReference>
<feature type="domain" description="KRAB-related" evidence="3">
    <location>
        <begin position="19"/>
        <end position="83"/>
    </location>
</feature>
<evidence type="ECO:0000313" key="5">
    <source>
        <dbReference type="RefSeq" id="XP_021009658.1"/>
    </source>
</evidence>
<dbReference type="KEGG" id="mcal:110287353"/>
<proteinExistence type="predicted"/>
<evidence type="ECO:0000259" key="2">
    <source>
        <dbReference type="PROSITE" id="PS50805"/>
    </source>
</evidence>
<sequence>MNTDSSYTKSPRDIFKPEKMSKSFQDISKYFSEEEWENLTKWQKSAYVFMKRNYIRMTGLGVTVNKPVFMRGKDQITEFLLKESDEGLDHESEGEHSKWTFGMAHTKGLKIQKETSWKRNCRKRVPGAHGSGRAQRCLHTQAREMATGPKRSHESSRKKERFQKRKHALIFDVSSDEEENY</sequence>
<name>A0A6P5PA43_MUSCR</name>
<dbReference type="PANTHER" id="PTHR14112:SF28">
    <property type="entry name" value="GENE, 21876-RELATED"/>
    <property type="match status" value="1"/>
</dbReference>
<dbReference type="Proteomes" id="UP000515126">
    <property type="component" value="Chromosome X"/>
</dbReference>
<dbReference type="AlphaFoldDB" id="A0A6P5PA43"/>
<dbReference type="PANTHER" id="PTHR14112">
    <property type="entry name" value="SYNOVIAL SARCOMA, X MEMBER"/>
    <property type="match status" value="1"/>
</dbReference>
<evidence type="ECO:0000256" key="1">
    <source>
        <dbReference type="SAM" id="MobiDB-lite"/>
    </source>
</evidence>
<keyword evidence="4" id="KW-1185">Reference proteome</keyword>
<dbReference type="GeneID" id="110287353"/>
<reference evidence="5" key="1">
    <citation type="submission" date="2025-08" db="UniProtKB">
        <authorList>
            <consortium name="RefSeq"/>
        </authorList>
    </citation>
    <scope>IDENTIFICATION</scope>
</reference>
<gene>
    <name evidence="5" type="primary">LOC110287353</name>
</gene>
<dbReference type="RefSeq" id="XP_021009658.1">
    <property type="nucleotide sequence ID" value="XM_021153999.1"/>
</dbReference>
<organism evidence="4 5">
    <name type="scientific">Mus caroli</name>
    <name type="common">Ryukyu mouse</name>
    <name type="synonym">Ricefield mouse</name>
    <dbReference type="NCBI Taxonomy" id="10089"/>
    <lineage>
        <taxon>Eukaryota</taxon>
        <taxon>Metazoa</taxon>
        <taxon>Chordata</taxon>
        <taxon>Craniata</taxon>
        <taxon>Vertebrata</taxon>
        <taxon>Euteleostomi</taxon>
        <taxon>Mammalia</taxon>
        <taxon>Eutheria</taxon>
        <taxon>Euarchontoglires</taxon>
        <taxon>Glires</taxon>
        <taxon>Rodentia</taxon>
        <taxon>Myomorpha</taxon>
        <taxon>Muroidea</taxon>
        <taxon>Muridae</taxon>
        <taxon>Murinae</taxon>
        <taxon>Mus</taxon>
        <taxon>Mus</taxon>
    </lineage>
</organism>
<dbReference type="Pfam" id="PF01352">
    <property type="entry name" value="KRAB"/>
    <property type="match status" value="1"/>
</dbReference>
<dbReference type="PROSITE" id="PS50806">
    <property type="entry name" value="KRAB_RELATED"/>
    <property type="match status" value="1"/>
</dbReference>
<dbReference type="PROSITE" id="PS50805">
    <property type="entry name" value="KRAB"/>
    <property type="match status" value="1"/>
</dbReference>
<evidence type="ECO:0000259" key="3">
    <source>
        <dbReference type="PROSITE" id="PS50806"/>
    </source>
</evidence>